<dbReference type="STRING" id="1344418.A0A1D2VHZ4"/>
<proteinExistence type="inferred from homology"/>
<dbReference type="PANTHER" id="PTHR13172">
    <property type="entry name" value="MITOCHONDRIAL IMPORT INNER MEMBRANE TRANSLOCASE SUBUNIT TIM9B"/>
    <property type="match status" value="1"/>
</dbReference>
<dbReference type="OrthoDB" id="1551503at2759"/>
<evidence type="ECO:0000256" key="9">
    <source>
        <dbReference type="ARBA" id="ARBA00023128"/>
    </source>
</evidence>
<dbReference type="InterPro" id="IPR004217">
    <property type="entry name" value="Tim10-like"/>
</dbReference>
<keyword evidence="10" id="KW-0472">Membrane</keyword>
<dbReference type="GO" id="GO:0015031">
    <property type="term" value="P:protein transport"/>
    <property type="evidence" value="ECO:0007669"/>
    <property type="project" value="UniProtKB-KW"/>
</dbReference>
<dbReference type="GO" id="GO:0046872">
    <property type="term" value="F:metal ion binding"/>
    <property type="evidence" value="ECO:0007669"/>
    <property type="project" value="UniProtKB-KW"/>
</dbReference>
<dbReference type="SUPFAM" id="SSF144122">
    <property type="entry name" value="Tim10-like"/>
    <property type="match status" value="1"/>
</dbReference>
<comment type="similarity">
    <text evidence="2 13">Belongs to the small Tim family.</text>
</comment>
<keyword evidence="4" id="KW-0479">Metal-binding</keyword>
<evidence type="ECO:0000256" key="7">
    <source>
        <dbReference type="ARBA" id="ARBA00022927"/>
    </source>
</evidence>
<comment type="subcellular location">
    <subcellularLocation>
        <location evidence="1 13">Mitochondrion inner membrane</location>
        <topology evidence="1 13">Peripheral membrane protein</topology>
        <orientation evidence="1 13">Intermembrane side</orientation>
    </subcellularLocation>
</comment>
<dbReference type="GeneID" id="30962894"/>
<keyword evidence="11 13" id="KW-1015">Disulfide bond</keyword>
<dbReference type="InParanoid" id="A0A1D2VHZ4"/>
<evidence type="ECO:0000256" key="5">
    <source>
        <dbReference type="ARBA" id="ARBA00022792"/>
    </source>
</evidence>
<dbReference type="GO" id="GO:0045039">
    <property type="term" value="P:protein insertion into mitochondrial inner membrane"/>
    <property type="evidence" value="ECO:0007669"/>
    <property type="project" value="EnsemblFungi"/>
</dbReference>
<keyword evidence="16" id="KW-1185">Reference proteome</keyword>
<dbReference type="GO" id="GO:0140318">
    <property type="term" value="F:protein transporter activity"/>
    <property type="evidence" value="ECO:0007669"/>
    <property type="project" value="EnsemblFungi"/>
</dbReference>
<dbReference type="Pfam" id="PF02953">
    <property type="entry name" value="zf-Tim10_DDP"/>
    <property type="match status" value="1"/>
</dbReference>
<protein>
    <recommendedName>
        <fullName evidence="13">Mitochondrial import inner membrane translocase subunit</fullName>
    </recommendedName>
</protein>
<dbReference type="FunFam" id="1.10.287.810:FF:000008">
    <property type="entry name" value="Mitochondrial import inner membrane translocase subunit TIM9"/>
    <property type="match status" value="1"/>
</dbReference>
<dbReference type="EMBL" id="KV454480">
    <property type="protein sequence ID" value="ODV61266.1"/>
    <property type="molecule type" value="Genomic_DNA"/>
</dbReference>
<keyword evidence="6" id="KW-0862">Zinc</keyword>
<evidence type="ECO:0000256" key="6">
    <source>
        <dbReference type="ARBA" id="ARBA00022833"/>
    </source>
</evidence>
<keyword evidence="7 13" id="KW-0653">Protein transport</keyword>
<comment type="domain">
    <text evidence="13">The twin CX3C motif contains 4 conserved Cys residues that form 2 disulfide bonds in the mitochondrial intermembrane space.</text>
</comment>
<keyword evidence="12 13" id="KW-0143">Chaperone</keyword>
<comment type="function">
    <text evidence="13">Mitochondrial intermembrane chaperone that participates in the import and insertion of some multi-pass transmembrane proteins into the mitochondrial inner membrane. Also required for the transfer of beta-barrel precursors from the TOM complex to the sorting and assembly machinery (SAM complex) of the outer membrane. Acts as a chaperone-like protein that protects the hydrophobic precursors from aggregation and guide them through the mitochondrial intermembrane space.</text>
</comment>
<dbReference type="Proteomes" id="UP000095038">
    <property type="component" value="Unassembled WGS sequence"/>
</dbReference>
<dbReference type="InterPro" id="IPR050673">
    <property type="entry name" value="Mito_inner_translocase_sub"/>
</dbReference>
<evidence type="ECO:0000256" key="2">
    <source>
        <dbReference type="ARBA" id="ARBA00006720"/>
    </source>
</evidence>
<evidence type="ECO:0000256" key="1">
    <source>
        <dbReference type="ARBA" id="ARBA00004137"/>
    </source>
</evidence>
<keyword evidence="3 13" id="KW-0813">Transport</keyword>
<evidence type="ECO:0000256" key="11">
    <source>
        <dbReference type="ARBA" id="ARBA00023157"/>
    </source>
</evidence>
<sequence length="87" mass="10450">MDQLTSREQQQFNSLVEQKQMKDFMRLYSNLVEKCFTDCVTDFTSKNLSGKEESCVLKCTEKFLKHSERVGLRFQEENQKLMQNMRR</sequence>
<feature type="domain" description="Tim10-like" evidence="14">
    <location>
        <begin position="15"/>
        <end position="76"/>
    </location>
</feature>
<gene>
    <name evidence="15" type="primary">TIM9</name>
    <name evidence="15" type="ORF">ASCRUDRAFT_148016</name>
</gene>
<organism evidence="15 16">
    <name type="scientific">Ascoidea rubescens DSM 1968</name>
    <dbReference type="NCBI Taxonomy" id="1344418"/>
    <lineage>
        <taxon>Eukaryota</taxon>
        <taxon>Fungi</taxon>
        <taxon>Dikarya</taxon>
        <taxon>Ascomycota</taxon>
        <taxon>Saccharomycotina</taxon>
        <taxon>Saccharomycetes</taxon>
        <taxon>Ascoideaceae</taxon>
        <taxon>Ascoidea</taxon>
    </lineage>
</organism>
<evidence type="ECO:0000313" key="15">
    <source>
        <dbReference type="EMBL" id="ODV61266.1"/>
    </source>
</evidence>
<dbReference type="GO" id="GO:0042721">
    <property type="term" value="C:TIM22 mitochondrial import inner membrane insertion complex"/>
    <property type="evidence" value="ECO:0007669"/>
    <property type="project" value="EnsemblFungi"/>
</dbReference>
<evidence type="ECO:0000259" key="14">
    <source>
        <dbReference type="Pfam" id="PF02953"/>
    </source>
</evidence>
<keyword evidence="9 13" id="KW-0496">Mitochondrion</keyword>
<name>A0A1D2VHZ4_9ASCO</name>
<dbReference type="InterPro" id="IPR035427">
    <property type="entry name" value="Tim10-like_dom_sf"/>
</dbReference>
<dbReference type="FunCoup" id="A0A1D2VHZ4">
    <property type="interactions" value="943"/>
</dbReference>
<evidence type="ECO:0000256" key="12">
    <source>
        <dbReference type="ARBA" id="ARBA00023186"/>
    </source>
</evidence>
<evidence type="ECO:0000256" key="3">
    <source>
        <dbReference type="ARBA" id="ARBA00022448"/>
    </source>
</evidence>
<dbReference type="GO" id="GO:0042719">
    <property type="term" value="C:mitochondrial intermembrane space chaperone complex"/>
    <property type="evidence" value="ECO:0007669"/>
    <property type="project" value="EnsemblFungi"/>
</dbReference>
<dbReference type="GO" id="GO:0051082">
    <property type="term" value="F:unfolded protein binding"/>
    <property type="evidence" value="ECO:0007669"/>
    <property type="project" value="EnsemblFungi"/>
</dbReference>
<keyword evidence="8 13" id="KW-0811">Translocation</keyword>
<reference evidence="16" key="1">
    <citation type="submission" date="2016-05" db="EMBL/GenBank/DDBJ databases">
        <title>Comparative genomics of biotechnologically important yeasts.</title>
        <authorList>
            <consortium name="DOE Joint Genome Institute"/>
            <person name="Riley R."/>
            <person name="Haridas S."/>
            <person name="Wolfe K.H."/>
            <person name="Lopes M.R."/>
            <person name="Hittinger C.T."/>
            <person name="Goker M."/>
            <person name="Salamov A."/>
            <person name="Wisecaver J."/>
            <person name="Long T.M."/>
            <person name="Aerts A.L."/>
            <person name="Barry K."/>
            <person name="Choi C."/>
            <person name="Clum A."/>
            <person name="Coughlan A.Y."/>
            <person name="Deshpande S."/>
            <person name="Douglass A.P."/>
            <person name="Hanson S.J."/>
            <person name="Klenk H.-P."/>
            <person name="Labutti K."/>
            <person name="Lapidus A."/>
            <person name="Lindquist E."/>
            <person name="Lipzen A."/>
            <person name="Meier-Kolthoff J.P."/>
            <person name="Ohm R.A."/>
            <person name="Otillar R.P."/>
            <person name="Pangilinan J."/>
            <person name="Peng Y."/>
            <person name="Rokas A."/>
            <person name="Rosa C.A."/>
            <person name="Scheuner C."/>
            <person name="Sibirny A.A."/>
            <person name="Slot J.C."/>
            <person name="Stielow J.B."/>
            <person name="Sun H."/>
            <person name="Kurtzman C.P."/>
            <person name="Blackwell M."/>
            <person name="Grigoriev I.V."/>
            <person name="Jeffries T.W."/>
        </authorList>
    </citation>
    <scope>NUCLEOTIDE SEQUENCE [LARGE SCALE GENOMIC DNA]</scope>
    <source>
        <strain evidence="16">DSM 1968</strain>
    </source>
</reference>
<dbReference type="Gene3D" id="1.10.287.810">
    <property type="entry name" value="Mitochondrial import inner membrane translocase subunit tim13 like domains"/>
    <property type="match status" value="1"/>
</dbReference>
<comment type="subunit">
    <text evidence="13">Heterohexamer.</text>
</comment>
<evidence type="ECO:0000256" key="8">
    <source>
        <dbReference type="ARBA" id="ARBA00023010"/>
    </source>
</evidence>
<accession>A0A1D2VHZ4</accession>
<evidence type="ECO:0000256" key="10">
    <source>
        <dbReference type="ARBA" id="ARBA00023136"/>
    </source>
</evidence>
<evidence type="ECO:0000256" key="13">
    <source>
        <dbReference type="RuleBase" id="RU367043"/>
    </source>
</evidence>
<dbReference type="AlphaFoldDB" id="A0A1D2VHZ4"/>
<evidence type="ECO:0000313" key="16">
    <source>
        <dbReference type="Proteomes" id="UP000095038"/>
    </source>
</evidence>
<dbReference type="RefSeq" id="XP_020047573.1">
    <property type="nucleotide sequence ID" value="XM_020189258.1"/>
</dbReference>
<keyword evidence="5 13" id="KW-0999">Mitochondrion inner membrane</keyword>
<evidence type="ECO:0000256" key="4">
    <source>
        <dbReference type="ARBA" id="ARBA00022723"/>
    </source>
</evidence>